<evidence type="ECO:0000256" key="3">
    <source>
        <dbReference type="ARBA" id="ARBA00023125"/>
    </source>
</evidence>
<feature type="domain" description="GTF3C1 extended winged-helix" evidence="8">
    <location>
        <begin position="391"/>
        <end position="489"/>
    </location>
</feature>
<evidence type="ECO:0000259" key="8">
    <source>
        <dbReference type="Pfam" id="PF24101"/>
    </source>
</evidence>
<reference evidence="9" key="1">
    <citation type="submission" date="2022-03" db="EMBL/GenBank/DDBJ databases">
        <authorList>
            <person name="Martin H S."/>
        </authorList>
    </citation>
    <scope>NUCLEOTIDE SEQUENCE</scope>
</reference>
<evidence type="ECO:0008006" key="11">
    <source>
        <dbReference type="Google" id="ProtNLM"/>
    </source>
</evidence>
<evidence type="ECO:0000256" key="6">
    <source>
        <dbReference type="SAM" id="MobiDB-lite"/>
    </source>
</evidence>
<keyword evidence="4" id="KW-0804">Transcription</keyword>
<keyword evidence="2" id="KW-0597">Phosphoprotein</keyword>
<comment type="subcellular location">
    <subcellularLocation>
        <location evidence="1">Nucleus</location>
    </subcellularLocation>
</comment>
<feature type="non-terminal residue" evidence="9">
    <location>
        <position position="1329"/>
    </location>
</feature>
<keyword evidence="5" id="KW-0539">Nucleus</keyword>
<keyword evidence="3" id="KW-0238">DNA-binding</keyword>
<dbReference type="InterPro" id="IPR056467">
    <property type="entry name" value="eWH_GTF3C1"/>
</dbReference>
<evidence type="ECO:0000313" key="10">
    <source>
        <dbReference type="Proteomes" id="UP000837857"/>
    </source>
</evidence>
<evidence type="ECO:0000256" key="5">
    <source>
        <dbReference type="ARBA" id="ARBA00023242"/>
    </source>
</evidence>
<dbReference type="InterPro" id="IPR044210">
    <property type="entry name" value="Tfc3-like"/>
</dbReference>
<feature type="region of interest" description="Disordered" evidence="6">
    <location>
        <begin position="760"/>
        <end position="779"/>
    </location>
</feature>
<protein>
    <recommendedName>
        <fullName evidence="11">B-block binding subunit of TFIIIC domain-containing protein</fullName>
    </recommendedName>
</protein>
<keyword evidence="10" id="KW-1185">Reference proteome</keyword>
<dbReference type="InterPro" id="IPR007309">
    <property type="entry name" value="TFIIIC_Bblock-bd"/>
</dbReference>
<evidence type="ECO:0000256" key="2">
    <source>
        <dbReference type="ARBA" id="ARBA00022553"/>
    </source>
</evidence>
<dbReference type="EMBL" id="OW152826">
    <property type="protein sequence ID" value="CAH2042501.1"/>
    <property type="molecule type" value="Genomic_DNA"/>
</dbReference>
<feature type="domain" description="B-block binding subunit of TFIIIC" evidence="7">
    <location>
        <begin position="100"/>
        <end position="158"/>
    </location>
</feature>
<accession>A0ABN8I130</accession>
<evidence type="ECO:0000256" key="1">
    <source>
        <dbReference type="ARBA" id="ARBA00004123"/>
    </source>
</evidence>
<dbReference type="Pfam" id="PF04182">
    <property type="entry name" value="B-block_TFIIIC"/>
    <property type="match status" value="1"/>
</dbReference>
<sequence length="1329" mass="153083">MPDIELMDRFVIVHEDSGQLLDPTEYIDGPYEYCPVENEYGSSVHFKTRISISTCKITEMSYEYVVATYGDCLAIVATLEERWKALASHVPILYLPQLSSIQFCILELVGKARENGQMTVGNTNLTKIMKDPKHLFYNRKHLQDLGIIKTQCHTQVVQGREKVDFLIKNGYLNTQQSKRLQKTINVFHFEERHLKVEEISKSRRQKVIVKKKYISLEISSEESDHSDNDTNTTPLECQYKVGVSLLRQAYERFLEAGLRGLTQIELAQILGVEFYTSRTICRTFKSNNIVKEFLEDKGRQRTARYIAVAATSEMDQQYAVEKKKLLDFLNTTGVEQNGEEEEVPSKKAKLDDTIDNEITDSGDTDITEVKIIDGLENMTPESLLNAKKNPTLRQLKFANGLLKVVRQKRAVSGYQTLSTFVSKEIGEPPMDTKALKLFVQKLVSDGQVKMYKIKWPGFQQKYTTLVCEPTMQRNDPFIKSKHNEISLKALTSKKTKVKRALTESVSRPLSQFAYPRYMKIQKLHELISSVVYFNNLTNELPDGFASVLTIVPHMTIGFAIGNISNVAISDISHMKINDSLLDVRLKDAPSDLYERLLQSKSLQNSIRFNLKALAMLGLIQLVSENAPPSTHEYEGNLLSYLFYVNRHAKILDTTGVWPKPNVDCEKLEKSYYFNTFDDVTTYWSDVYNISTSTNVEIVIKRDRKKIKPPVRRAGDVSMHDDGERYGDGLGPCGFDSSFFMDIPRLWRTFYIRSAKISQPPIRRKKKTRKPKAEVVKKPKVKPVRVKKKLQKPTVNALAFSRRKRRKQPEAPIKWSKWEDRIIMLCKAAITIMSPTSHPDCLRVRNTVAREILIMNDDKKTASVCHRRAAALESSSTLMHEKECILNEVRRRRHIIQKYEGLLKRLRARYAANLARLFKECRLPMLELIWTMCLISRTKSFTQRLPCVAMDLEEFNKNYRITSPTPRKSYNMYRTPVECEPLLASIKEGIIMTTMLSYNNTVNADTASKIYSVFKKHPELLLRTALEQLRKSGAIAARDKILNNHFHRIQIEDIVQSSYKISAFYQRRWLCRLNSEFVEQLGYVLDAGLPENGIKGSAEINCIFCEFLTCDIIDVISVTTPTISGYSGSIMQEEQLNVIDIENKYSLKSGLVGYKNKCNLNKFSDVYKDIDIDECIKIIQSYNLVKHDEGGLVVVNDEVITYLKQKGEQGCTFKELQTIHCSDPKSLREKLIEFEAKNIIKRVGYYENRIILTEFFKHWSLDVEEDKSVIPVPWLTLDYDVSRALPPGLIRPSYPIYRARDPRYRRLRKIGVEQFLDVSPYVRPVNHHYT</sequence>
<evidence type="ECO:0000313" key="9">
    <source>
        <dbReference type="EMBL" id="CAH2042501.1"/>
    </source>
</evidence>
<organism evidence="9 10">
    <name type="scientific">Iphiclides podalirius</name>
    <name type="common">scarce swallowtail</name>
    <dbReference type="NCBI Taxonomy" id="110791"/>
    <lineage>
        <taxon>Eukaryota</taxon>
        <taxon>Metazoa</taxon>
        <taxon>Ecdysozoa</taxon>
        <taxon>Arthropoda</taxon>
        <taxon>Hexapoda</taxon>
        <taxon>Insecta</taxon>
        <taxon>Pterygota</taxon>
        <taxon>Neoptera</taxon>
        <taxon>Endopterygota</taxon>
        <taxon>Lepidoptera</taxon>
        <taxon>Glossata</taxon>
        <taxon>Ditrysia</taxon>
        <taxon>Papilionoidea</taxon>
        <taxon>Papilionidae</taxon>
        <taxon>Papilioninae</taxon>
        <taxon>Iphiclides</taxon>
    </lineage>
</organism>
<dbReference type="Proteomes" id="UP000837857">
    <property type="component" value="Chromosome 14"/>
</dbReference>
<proteinExistence type="predicted"/>
<evidence type="ECO:0000259" key="7">
    <source>
        <dbReference type="Pfam" id="PF04182"/>
    </source>
</evidence>
<dbReference type="Pfam" id="PF24101">
    <property type="entry name" value="WHD_GTF3C1"/>
    <property type="match status" value="1"/>
</dbReference>
<dbReference type="PANTHER" id="PTHR15180">
    <property type="entry name" value="GENERAL TRANSCRIPTION FACTOR 3C POLYPEPTIDE 1"/>
    <property type="match status" value="1"/>
</dbReference>
<name>A0ABN8I130_9NEOP</name>
<dbReference type="PANTHER" id="PTHR15180:SF1">
    <property type="entry name" value="GENERAL TRANSCRIPTION FACTOR 3C POLYPEPTIDE 1"/>
    <property type="match status" value="1"/>
</dbReference>
<evidence type="ECO:0000256" key="4">
    <source>
        <dbReference type="ARBA" id="ARBA00023163"/>
    </source>
</evidence>
<gene>
    <name evidence="9" type="ORF">IPOD504_LOCUS3871</name>
</gene>